<dbReference type="AlphaFoldDB" id="A0A7J7EN98"/>
<accession>A0A7J7EN98</accession>
<protein>
    <submittedName>
        <fullName evidence="2">Uncharacterized protein</fullName>
    </submittedName>
</protein>
<dbReference type="EMBL" id="JACDTQ010002604">
    <property type="protein sequence ID" value="KAF5917101.1"/>
    <property type="molecule type" value="Genomic_DNA"/>
</dbReference>
<sequence>MRLLAGPQLRLSLLIPVSPHLLTIHDPQTPHSHSGDPKAWPLQKPDLLHAMGLSVGHAPHILLDISCPHLPGPQDLPLLSAHPHPMALGPRHQPHLSGEVPCSWWDRGKDHPAQCHLFKTRSKKAARTAMGVDDIHPAIGPAYLGHQQESKLDSPRDPTSSAGTASTLEMEQELHYASLSFDRMNPQKVTYRTQ</sequence>
<feature type="region of interest" description="Disordered" evidence="1">
    <location>
        <begin position="147"/>
        <end position="171"/>
    </location>
</feature>
<proteinExistence type="predicted"/>
<gene>
    <name evidence="2" type="ORF">HPG69_014030</name>
</gene>
<dbReference type="Proteomes" id="UP000551758">
    <property type="component" value="Unassembled WGS sequence"/>
</dbReference>
<feature type="compositionally biased region" description="Polar residues" evidence="1">
    <location>
        <begin position="157"/>
        <end position="169"/>
    </location>
</feature>
<comment type="caution">
    <text evidence="2">The sequence shown here is derived from an EMBL/GenBank/DDBJ whole genome shotgun (WGS) entry which is preliminary data.</text>
</comment>
<evidence type="ECO:0000313" key="3">
    <source>
        <dbReference type="Proteomes" id="UP000551758"/>
    </source>
</evidence>
<name>A0A7J7EN98_DICBM</name>
<keyword evidence="3" id="KW-1185">Reference proteome</keyword>
<reference evidence="2 3" key="1">
    <citation type="journal article" date="2020" name="Mol. Biol. Evol.">
        <title>Interspecific Gene Flow and the Evolution of Specialization in Black and White Rhinoceros.</title>
        <authorList>
            <person name="Moodley Y."/>
            <person name="Westbury M.V."/>
            <person name="Russo I.M."/>
            <person name="Gopalakrishnan S."/>
            <person name="Rakotoarivelo A."/>
            <person name="Olsen R.A."/>
            <person name="Prost S."/>
            <person name="Tunstall T."/>
            <person name="Ryder O.A."/>
            <person name="Dalen L."/>
            <person name="Bruford M.W."/>
        </authorList>
    </citation>
    <scope>NUCLEOTIDE SEQUENCE [LARGE SCALE GENOMIC DNA]</scope>
    <source>
        <strain evidence="2">SBR-YM</strain>
        <tissue evidence="2">Skin</tissue>
    </source>
</reference>
<evidence type="ECO:0000313" key="2">
    <source>
        <dbReference type="EMBL" id="KAF5917101.1"/>
    </source>
</evidence>
<organism evidence="2 3">
    <name type="scientific">Diceros bicornis minor</name>
    <name type="common">South-central black rhinoceros</name>
    <dbReference type="NCBI Taxonomy" id="77932"/>
    <lineage>
        <taxon>Eukaryota</taxon>
        <taxon>Metazoa</taxon>
        <taxon>Chordata</taxon>
        <taxon>Craniata</taxon>
        <taxon>Vertebrata</taxon>
        <taxon>Euteleostomi</taxon>
        <taxon>Mammalia</taxon>
        <taxon>Eutheria</taxon>
        <taxon>Laurasiatheria</taxon>
        <taxon>Perissodactyla</taxon>
        <taxon>Rhinocerotidae</taxon>
        <taxon>Diceros</taxon>
    </lineage>
</organism>
<evidence type="ECO:0000256" key="1">
    <source>
        <dbReference type="SAM" id="MobiDB-lite"/>
    </source>
</evidence>